<dbReference type="AlphaFoldDB" id="S3CDM8"/>
<gene>
    <name evidence="2" type="ORF">GLAREA_08480</name>
</gene>
<accession>S3CDM8</accession>
<dbReference type="EMBL" id="KE145373">
    <property type="protein sequence ID" value="EPE24627.1"/>
    <property type="molecule type" value="Genomic_DNA"/>
</dbReference>
<feature type="compositionally biased region" description="Basic and acidic residues" evidence="1">
    <location>
        <begin position="54"/>
        <end position="95"/>
    </location>
</feature>
<evidence type="ECO:0000313" key="2">
    <source>
        <dbReference type="EMBL" id="EPE24627.1"/>
    </source>
</evidence>
<feature type="compositionally biased region" description="Polar residues" evidence="1">
    <location>
        <begin position="96"/>
        <end position="112"/>
    </location>
</feature>
<evidence type="ECO:0000313" key="3">
    <source>
        <dbReference type="Proteomes" id="UP000016922"/>
    </source>
</evidence>
<dbReference type="Proteomes" id="UP000016922">
    <property type="component" value="Unassembled WGS sequence"/>
</dbReference>
<dbReference type="HOGENOM" id="CLU_1787042_0_0_1"/>
<keyword evidence="3" id="KW-1185">Reference proteome</keyword>
<reference evidence="2 3" key="1">
    <citation type="journal article" date="2013" name="BMC Genomics">
        <title>Genomics-driven discovery of the pneumocandin biosynthetic gene cluster in the fungus Glarea lozoyensis.</title>
        <authorList>
            <person name="Chen L."/>
            <person name="Yue Q."/>
            <person name="Zhang X."/>
            <person name="Xiang M."/>
            <person name="Wang C."/>
            <person name="Li S."/>
            <person name="Che Y."/>
            <person name="Ortiz-Lopez F.J."/>
            <person name="Bills G.F."/>
            <person name="Liu X."/>
            <person name="An Z."/>
        </authorList>
    </citation>
    <scope>NUCLEOTIDE SEQUENCE [LARGE SCALE GENOMIC DNA]</scope>
    <source>
        <strain evidence="3">ATCC 20868 / MF5171</strain>
    </source>
</reference>
<sequence>MTFKFMKDGDWKWPIKDCDTKAVFRSLIERRRHLMSKTLAGHNRSEEQALEFVPKSKSETTRSANREMNKKAEAAASHMARETSSHDVRATDKDSMTGSMSEEQPSAMSAISANIPKRSLLRNEKEERKKRQRTMIVIDSSDDEI</sequence>
<name>S3CDM8_GLAL2</name>
<proteinExistence type="predicted"/>
<dbReference type="KEGG" id="glz:GLAREA_08480"/>
<feature type="region of interest" description="Disordered" evidence="1">
    <location>
        <begin position="39"/>
        <end position="145"/>
    </location>
</feature>
<dbReference type="GeneID" id="19467528"/>
<evidence type="ECO:0000256" key="1">
    <source>
        <dbReference type="SAM" id="MobiDB-lite"/>
    </source>
</evidence>
<protein>
    <submittedName>
        <fullName evidence="2">Uncharacterized protein</fullName>
    </submittedName>
</protein>
<organism evidence="2 3">
    <name type="scientific">Glarea lozoyensis (strain ATCC 20868 / MF5171)</name>
    <dbReference type="NCBI Taxonomy" id="1116229"/>
    <lineage>
        <taxon>Eukaryota</taxon>
        <taxon>Fungi</taxon>
        <taxon>Dikarya</taxon>
        <taxon>Ascomycota</taxon>
        <taxon>Pezizomycotina</taxon>
        <taxon>Leotiomycetes</taxon>
        <taxon>Helotiales</taxon>
        <taxon>Helotiaceae</taxon>
        <taxon>Glarea</taxon>
    </lineage>
</organism>
<dbReference type="RefSeq" id="XP_008088715.1">
    <property type="nucleotide sequence ID" value="XM_008090524.1"/>
</dbReference>